<comment type="cofactor">
    <cofactor evidence="7">
        <name>heme</name>
        <dbReference type="ChEBI" id="CHEBI:30413"/>
    </cofactor>
</comment>
<dbReference type="InterPro" id="IPR036396">
    <property type="entry name" value="Cyt_P450_sf"/>
</dbReference>
<evidence type="ECO:0000256" key="2">
    <source>
        <dbReference type="ARBA" id="ARBA00022617"/>
    </source>
</evidence>
<evidence type="ECO:0000313" key="11">
    <source>
        <dbReference type="Proteomes" id="UP000247702"/>
    </source>
</evidence>
<evidence type="ECO:0000256" key="8">
    <source>
        <dbReference type="RuleBase" id="RU000461"/>
    </source>
</evidence>
<reference evidence="10" key="2">
    <citation type="submission" date="2019-10" db="EMBL/GenBank/DDBJ databases">
        <title>Conservation and host-specific expression of non-tandemly repeated heterogenous ribosome RNA gene in arbuscular mycorrhizal fungi.</title>
        <authorList>
            <person name="Maeda T."/>
            <person name="Kobayashi Y."/>
            <person name="Nakagawa T."/>
            <person name="Ezawa T."/>
            <person name="Yamaguchi K."/>
            <person name="Bino T."/>
            <person name="Nishimoto Y."/>
            <person name="Shigenobu S."/>
            <person name="Kawaguchi M."/>
        </authorList>
    </citation>
    <scope>NUCLEOTIDE SEQUENCE</scope>
    <source>
        <strain evidence="10">HR1</strain>
    </source>
</reference>
<dbReference type="AlphaFoldDB" id="A0A2Z6RSR1"/>
<keyword evidence="11" id="KW-1185">Reference proteome</keyword>
<protein>
    <submittedName>
        <fullName evidence="10">Cytochrome P450</fullName>
    </submittedName>
</protein>
<dbReference type="Proteomes" id="UP000615446">
    <property type="component" value="Unassembled WGS sequence"/>
</dbReference>
<evidence type="ECO:0000256" key="3">
    <source>
        <dbReference type="ARBA" id="ARBA00022723"/>
    </source>
</evidence>
<evidence type="ECO:0000313" key="9">
    <source>
        <dbReference type="EMBL" id="GBB99561.1"/>
    </source>
</evidence>
<proteinExistence type="inferred from homology"/>
<evidence type="ECO:0000313" key="10">
    <source>
        <dbReference type="EMBL" id="GET01444.1"/>
    </source>
</evidence>
<keyword evidence="5 7" id="KW-0408">Iron</keyword>
<keyword evidence="3 7" id="KW-0479">Metal-binding</keyword>
<reference evidence="9 11" key="1">
    <citation type="submission" date="2017-11" db="EMBL/GenBank/DDBJ databases">
        <title>The genome of Rhizophagus clarus HR1 reveals common genetic basis of auxotrophy among arbuscular mycorrhizal fungi.</title>
        <authorList>
            <person name="Kobayashi Y."/>
        </authorList>
    </citation>
    <scope>NUCLEOTIDE SEQUENCE [LARGE SCALE GENOMIC DNA]</scope>
    <source>
        <strain evidence="9 11">HR1</strain>
    </source>
</reference>
<dbReference type="PRINTS" id="PR00463">
    <property type="entry name" value="EP450I"/>
</dbReference>
<dbReference type="EMBL" id="BLAL01000300">
    <property type="protein sequence ID" value="GET01444.1"/>
    <property type="molecule type" value="Genomic_DNA"/>
</dbReference>
<dbReference type="PANTHER" id="PTHR24291">
    <property type="entry name" value="CYTOCHROME P450 FAMILY 4"/>
    <property type="match status" value="1"/>
</dbReference>
<evidence type="ECO:0000256" key="7">
    <source>
        <dbReference type="PIRSR" id="PIRSR602401-1"/>
    </source>
</evidence>
<dbReference type="InterPro" id="IPR001128">
    <property type="entry name" value="Cyt_P450"/>
</dbReference>
<evidence type="ECO:0000256" key="1">
    <source>
        <dbReference type="ARBA" id="ARBA00010617"/>
    </source>
</evidence>
<keyword evidence="2 7" id="KW-0349">Heme</keyword>
<keyword evidence="6 8" id="KW-0503">Monooxygenase</keyword>
<comment type="similarity">
    <text evidence="1 8">Belongs to the cytochrome P450 family.</text>
</comment>
<accession>A0A2Z6RSR1</accession>
<dbReference type="GO" id="GO:0004497">
    <property type="term" value="F:monooxygenase activity"/>
    <property type="evidence" value="ECO:0007669"/>
    <property type="project" value="UniProtKB-KW"/>
</dbReference>
<keyword evidence="4 8" id="KW-0560">Oxidoreductase</keyword>
<sequence length="485" mass="56422">MFSLLFFAAILVIIIYYVRYNKLPKDVENIPYFSALPVIWALLRNRPQDEIQDVIHESSKGHSIYLSKLGPQVNINITSPDHVKDILMESEDFAPKHQYNPGNVLYDFFGNGMVFSNGDKWRTYRKLANPAFNNALSPEIVGETVMNLFSFMQKNLDRPIDVFEVMQRITIEVLGELAFGYKFGCLESEETPHIINIYKFLISTVESVYRIVFPWINKLPTEHNRKFRQAIKEFDGFIFNIIETKRNEINNKKIADNGRVDLLTSMLKSSEQEGIHADTKQLRDEMVTFFVAGHDTTSMSLSTALYYLAKYPEMQEKARAEVINILGNEPVIPSSDQLKEMKYINAIIKESLRIFPPAPAINHRVLRKPTKIGPYIIPKDTLVSVNIWQVHYNKKHWENPKQYNPERFLNNEKRHPLSWVPFSSGPRNCIGQNFSLMEQRVILSMILLKYNWTLPKNSINQEKLVLESQFLLRPLDLKLVFSERK</sequence>
<dbReference type="Gene3D" id="1.10.630.10">
    <property type="entry name" value="Cytochrome P450"/>
    <property type="match status" value="1"/>
</dbReference>
<dbReference type="STRING" id="94130.A0A2Z6RSR1"/>
<dbReference type="InterPro" id="IPR017972">
    <property type="entry name" value="Cyt_P450_CS"/>
</dbReference>
<dbReference type="SUPFAM" id="SSF48264">
    <property type="entry name" value="Cytochrome P450"/>
    <property type="match status" value="1"/>
</dbReference>
<dbReference type="GO" id="GO:0020037">
    <property type="term" value="F:heme binding"/>
    <property type="evidence" value="ECO:0007669"/>
    <property type="project" value="InterPro"/>
</dbReference>
<evidence type="ECO:0000256" key="4">
    <source>
        <dbReference type="ARBA" id="ARBA00023002"/>
    </source>
</evidence>
<gene>
    <name evidence="10" type="ORF">RCL2_002785200</name>
    <name evidence="9" type="ORF">RclHR1_03560016</name>
</gene>
<dbReference type="Pfam" id="PF00067">
    <property type="entry name" value="p450"/>
    <property type="match status" value="1"/>
</dbReference>
<evidence type="ECO:0000256" key="6">
    <source>
        <dbReference type="ARBA" id="ARBA00023033"/>
    </source>
</evidence>
<name>A0A2Z6RSR1_9GLOM</name>
<dbReference type="GO" id="GO:0016705">
    <property type="term" value="F:oxidoreductase activity, acting on paired donors, with incorporation or reduction of molecular oxygen"/>
    <property type="evidence" value="ECO:0007669"/>
    <property type="project" value="InterPro"/>
</dbReference>
<dbReference type="InterPro" id="IPR002401">
    <property type="entry name" value="Cyt_P450_E_grp-I"/>
</dbReference>
<dbReference type="PROSITE" id="PS00086">
    <property type="entry name" value="CYTOCHROME_P450"/>
    <property type="match status" value="1"/>
</dbReference>
<dbReference type="EMBL" id="BEXD01002846">
    <property type="protein sequence ID" value="GBB99561.1"/>
    <property type="molecule type" value="Genomic_DNA"/>
</dbReference>
<feature type="binding site" description="axial binding residue" evidence="7">
    <location>
        <position position="429"/>
    </location>
    <ligand>
        <name>heme</name>
        <dbReference type="ChEBI" id="CHEBI:30413"/>
    </ligand>
    <ligandPart>
        <name>Fe</name>
        <dbReference type="ChEBI" id="CHEBI:18248"/>
    </ligandPart>
</feature>
<evidence type="ECO:0000256" key="5">
    <source>
        <dbReference type="ARBA" id="ARBA00023004"/>
    </source>
</evidence>
<comment type="caution">
    <text evidence="9">The sequence shown here is derived from an EMBL/GenBank/DDBJ whole genome shotgun (WGS) entry which is preliminary data.</text>
</comment>
<dbReference type="OrthoDB" id="1470350at2759"/>
<dbReference type="GO" id="GO:0005506">
    <property type="term" value="F:iron ion binding"/>
    <property type="evidence" value="ECO:0007669"/>
    <property type="project" value="InterPro"/>
</dbReference>
<organism evidence="9 11">
    <name type="scientific">Rhizophagus clarus</name>
    <dbReference type="NCBI Taxonomy" id="94130"/>
    <lineage>
        <taxon>Eukaryota</taxon>
        <taxon>Fungi</taxon>
        <taxon>Fungi incertae sedis</taxon>
        <taxon>Mucoromycota</taxon>
        <taxon>Glomeromycotina</taxon>
        <taxon>Glomeromycetes</taxon>
        <taxon>Glomerales</taxon>
        <taxon>Glomeraceae</taxon>
        <taxon>Rhizophagus</taxon>
    </lineage>
</organism>
<dbReference type="PANTHER" id="PTHR24291:SF50">
    <property type="entry name" value="BIFUNCTIONAL ALBAFLAVENONE MONOOXYGENASE_TERPENE SYNTHASE"/>
    <property type="match status" value="1"/>
</dbReference>
<dbReference type="InterPro" id="IPR050196">
    <property type="entry name" value="Cytochrome_P450_Monoox"/>
</dbReference>
<dbReference type="Proteomes" id="UP000247702">
    <property type="component" value="Unassembled WGS sequence"/>
</dbReference>
<dbReference type="PRINTS" id="PR00385">
    <property type="entry name" value="P450"/>
</dbReference>